<dbReference type="NCBIfam" id="TIGR00369">
    <property type="entry name" value="unchar_dom_1"/>
    <property type="match status" value="1"/>
</dbReference>
<dbReference type="Pfam" id="PF03061">
    <property type="entry name" value="4HBT"/>
    <property type="match status" value="1"/>
</dbReference>
<protein>
    <submittedName>
        <fullName evidence="3">Hotdog fold thioesterase</fullName>
    </submittedName>
    <submittedName>
        <fullName evidence="4">PaaI family thioesterase</fullName>
    </submittedName>
</protein>
<reference evidence="3 6" key="2">
    <citation type="submission" date="2019-11" db="EMBL/GenBank/DDBJ databases">
        <title>Whole genome shotgun sequencing (WGS) data from Adlercreutzia equolifaciens ResAG-91, Eggerthella lenta MRI-F36, MRI-F37, MRI-F40, ResAG-49, ResAG-88, ResAG-121, ResAG-145, and Gordonibacter sp. ResAG-5, ResAG-26, ResAG-43, ResAG-50, ResAG-59.</title>
        <authorList>
            <person name="Stoll D.A."/>
            <person name="Danylec N."/>
            <person name="Franz C.M.A.P."/>
            <person name="Huch M."/>
        </authorList>
    </citation>
    <scope>NUCLEOTIDE SEQUENCE [LARGE SCALE GENOMIC DNA]</scope>
    <source>
        <strain evidence="3 6">ResAG-88</strain>
    </source>
</reference>
<evidence type="ECO:0000313" key="5">
    <source>
        <dbReference type="Proteomes" id="UP000253752"/>
    </source>
</evidence>
<proteinExistence type="predicted"/>
<evidence type="ECO:0000313" key="4">
    <source>
        <dbReference type="EMBL" id="RDB79138.1"/>
    </source>
</evidence>
<feature type="domain" description="Thioesterase" evidence="2">
    <location>
        <begin position="49"/>
        <end position="120"/>
    </location>
</feature>
<dbReference type="SUPFAM" id="SSF54637">
    <property type="entry name" value="Thioesterase/thiol ester dehydrase-isomerase"/>
    <property type="match status" value="1"/>
</dbReference>
<dbReference type="EMBL" id="WPOM01000012">
    <property type="protein sequence ID" value="MVN33103.1"/>
    <property type="molecule type" value="Genomic_DNA"/>
</dbReference>
<dbReference type="InterPro" id="IPR052723">
    <property type="entry name" value="Acyl-CoA_thioesterase_PaaI"/>
</dbReference>
<dbReference type="RefSeq" id="WP_009609263.1">
    <property type="nucleotide sequence ID" value="NZ_BQNE01000001.1"/>
</dbReference>
<evidence type="ECO:0000256" key="1">
    <source>
        <dbReference type="ARBA" id="ARBA00022801"/>
    </source>
</evidence>
<organism evidence="4 5">
    <name type="scientific">Eggerthella lenta</name>
    <name type="common">Eubacterium lentum</name>
    <dbReference type="NCBI Taxonomy" id="84112"/>
    <lineage>
        <taxon>Bacteria</taxon>
        <taxon>Bacillati</taxon>
        <taxon>Actinomycetota</taxon>
        <taxon>Coriobacteriia</taxon>
        <taxon>Eggerthellales</taxon>
        <taxon>Eggerthellaceae</taxon>
        <taxon>Eggerthella</taxon>
    </lineage>
</organism>
<accession>A0A369NQ15</accession>
<comment type="caution">
    <text evidence="4">The sequence shown here is derived from an EMBL/GenBank/DDBJ whole genome shotgun (WGS) entry which is preliminary data.</text>
</comment>
<evidence type="ECO:0000259" key="2">
    <source>
        <dbReference type="Pfam" id="PF03061"/>
    </source>
</evidence>
<dbReference type="PANTHER" id="PTHR42856">
    <property type="entry name" value="ACYL-COENZYME A THIOESTERASE PAAI"/>
    <property type="match status" value="1"/>
</dbReference>
<evidence type="ECO:0000313" key="6">
    <source>
        <dbReference type="Proteomes" id="UP000436429"/>
    </source>
</evidence>
<keyword evidence="1" id="KW-0378">Hydrolase</keyword>
<dbReference type="PANTHER" id="PTHR42856:SF1">
    <property type="entry name" value="ACYL-COENZYME A THIOESTERASE PAAI"/>
    <property type="match status" value="1"/>
</dbReference>
<dbReference type="Gene3D" id="3.10.129.10">
    <property type="entry name" value="Hotdog Thioesterase"/>
    <property type="match status" value="1"/>
</dbReference>
<sequence length="151" mass="16219">MERYLREGCLNHLSDLRGFDAVRNDEVRPGFVRNVVTVPDGASNLYRCAHGGYLMQLVDVAACMAAWSLGKRVVTQQVSLNFTRSVKLGGSIRIEASVVHAGATSVLVETSIKDEDGRTCLLSTALLHVTGTIDPGDPLPEPLLGRNSGVV</sequence>
<dbReference type="GeneID" id="69511213"/>
<dbReference type="CDD" id="cd03443">
    <property type="entry name" value="PaaI_thioesterase"/>
    <property type="match status" value="1"/>
</dbReference>
<dbReference type="Proteomes" id="UP000436429">
    <property type="component" value="Unassembled WGS sequence"/>
</dbReference>
<dbReference type="InterPro" id="IPR003736">
    <property type="entry name" value="PAAI_dom"/>
</dbReference>
<name>A0A369NQ15_EGGLN</name>
<evidence type="ECO:0000313" key="3">
    <source>
        <dbReference type="EMBL" id="MVN33103.1"/>
    </source>
</evidence>
<dbReference type="EMBL" id="PPTX01000012">
    <property type="protein sequence ID" value="RDB79138.1"/>
    <property type="molecule type" value="Genomic_DNA"/>
</dbReference>
<dbReference type="Proteomes" id="UP000253752">
    <property type="component" value="Unassembled WGS sequence"/>
</dbReference>
<dbReference type="InterPro" id="IPR006683">
    <property type="entry name" value="Thioestr_dom"/>
</dbReference>
<dbReference type="AlphaFoldDB" id="A0A369NQ15"/>
<dbReference type="InterPro" id="IPR029069">
    <property type="entry name" value="HotDog_dom_sf"/>
</dbReference>
<reference evidence="4 5" key="1">
    <citation type="journal article" date="2018" name="Elife">
        <title>Discovery and characterization of a prevalent human gut bacterial enzyme sufficient for the inactivation of a family of plant toxins.</title>
        <authorList>
            <person name="Koppel N."/>
            <person name="Bisanz J.E."/>
            <person name="Pandelia M.E."/>
            <person name="Turnbaugh P.J."/>
            <person name="Balskus E.P."/>
        </authorList>
    </citation>
    <scope>NUCLEOTIDE SEQUENCE [LARGE SCALE GENOMIC DNA]</scope>
    <source>
        <strain evidence="4 5">MR1 #12</strain>
    </source>
</reference>
<dbReference type="GO" id="GO:0016289">
    <property type="term" value="F:acyl-CoA hydrolase activity"/>
    <property type="evidence" value="ECO:0007669"/>
    <property type="project" value="UniProtKB-ARBA"/>
</dbReference>
<gene>
    <name evidence="4" type="ORF">C1872_08980</name>
    <name evidence="3" type="ORF">GO726_07965</name>
</gene>